<feature type="transmembrane region" description="Helical" evidence="19">
    <location>
        <begin position="170"/>
        <end position="188"/>
    </location>
</feature>
<dbReference type="AlphaFoldDB" id="A0A9E7IWJ9"/>
<evidence type="ECO:0000256" key="19">
    <source>
        <dbReference type="SAM" id="Phobius"/>
    </source>
</evidence>
<reference evidence="20" key="1">
    <citation type="submission" date="2022-04" db="EMBL/GenBank/DDBJ databases">
        <title>Complete genome sequences of Ezakiella coagulans and Fenollaria massiliensis.</title>
        <authorList>
            <person name="France M.T."/>
            <person name="Clifford J."/>
            <person name="Narina S."/>
            <person name="Rutt L."/>
            <person name="Ravel J."/>
        </authorList>
    </citation>
    <scope>NUCLEOTIDE SEQUENCE</scope>
    <source>
        <strain evidence="20">C0061C2</strain>
    </source>
</reference>
<evidence type="ECO:0000256" key="12">
    <source>
        <dbReference type="ARBA" id="ARBA00022695"/>
    </source>
</evidence>
<sequence>MKSFYKRLITTVVVLLLLGLVIYDMNHIYRFAIFLFASLASYEVLHMMTDSRKKLTCILAIMLNLILYINIYTSFMPNMHIFVLMLILFSIISVLDKEFSSRSFISLIFTTCFIIMPFTMFYDIADRSKLILVFLISTSSDIFAYVFGSLFGKHKLIERISPNKTIEGSVGSYITSLAITYLYISYFNLKSNPYYIIGLILAPIVAQFGDLIFSKLKRYYNIKDYGYIFPGHGGIMDRFDSILLVCPFVIICFF</sequence>
<gene>
    <name evidence="20" type="ORF">M1R53_04135</name>
</gene>
<dbReference type="GO" id="GO:0004605">
    <property type="term" value="F:phosphatidate cytidylyltransferase activity"/>
    <property type="evidence" value="ECO:0007669"/>
    <property type="project" value="UniProtKB-EC"/>
</dbReference>
<dbReference type="RefSeq" id="WP_249243176.1">
    <property type="nucleotide sequence ID" value="NZ_CP096649.1"/>
</dbReference>
<organism evidence="20 21">
    <name type="scientific">Fenollaria massiliensis</name>
    <dbReference type="NCBI Taxonomy" id="938288"/>
    <lineage>
        <taxon>Bacteria</taxon>
        <taxon>Bacillati</taxon>
        <taxon>Bacillota</taxon>
        <taxon>Clostridia</taxon>
        <taxon>Eubacteriales</taxon>
        <taxon>Fenollaria</taxon>
    </lineage>
</organism>
<comment type="pathway">
    <text evidence="4">Lipid metabolism.</text>
</comment>
<keyword evidence="8" id="KW-1003">Cell membrane</keyword>
<evidence type="ECO:0000256" key="4">
    <source>
        <dbReference type="ARBA" id="ARBA00005189"/>
    </source>
</evidence>
<evidence type="ECO:0000313" key="20">
    <source>
        <dbReference type="EMBL" id="UQK59844.1"/>
    </source>
</evidence>
<keyword evidence="13 19" id="KW-1133">Transmembrane helix</keyword>
<comment type="subcellular location">
    <subcellularLocation>
        <location evidence="2">Cell membrane</location>
        <topology evidence="2">Multi-pass membrane protein</topology>
    </subcellularLocation>
</comment>
<dbReference type="PANTHER" id="PTHR46382:SF1">
    <property type="entry name" value="PHOSPHATIDATE CYTIDYLYLTRANSFERASE"/>
    <property type="match status" value="1"/>
</dbReference>
<dbReference type="GO" id="GO:0016024">
    <property type="term" value="P:CDP-diacylglycerol biosynthetic process"/>
    <property type="evidence" value="ECO:0007669"/>
    <property type="project" value="TreeGrafter"/>
</dbReference>
<evidence type="ECO:0000256" key="14">
    <source>
        <dbReference type="ARBA" id="ARBA00023098"/>
    </source>
</evidence>
<keyword evidence="11 18" id="KW-0812">Transmembrane</keyword>
<evidence type="ECO:0000256" key="3">
    <source>
        <dbReference type="ARBA" id="ARBA00005119"/>
    </source>
</evidence>
<feature type="transmembrane region" description="Helical" evidence="19">
    <location>
        <begin position="79"/>
        <end position="95"/>
    </location>
</feature>
<evidence type="ECO:0000256" key="13">
    <source>
        <dbReference type="ARBA" id="ARBA00022989"/>
    </source>
</evidence>
<keyword evidence="21" id="KW-1185">Reference proteome</keyword>
<feature type="transmembrane region" description="Helical" evidence="19">
    <location>
        <begin position="194"/>
        <end position="213"/>
    </location>
</feature>
<protein>
    <recommendedName>
        <fullName evidence="7 18">Phosphatidate cytidylyltransferase</fullName>
        <ecNumber evidence="6 18">2.7.7.41</ecNumber>
    </recommendedName>
</protein>
<keyword evidence="15 19" id="KW-0472">Membrane</keyword>
<keyword evidence="9" id="KW-0444">Lipid biosynthesis</keyword>
<dbReference type="InterPro" id="IPR000374">
    <property type="entry name" value="PC_trans"/>
</dbReference>
<evidence type="ECO:0000313" key="21">
    <source>
        <dbReference type="Proteomes" id="UP000831151"/>
    </source>
</evidence>
<dbReference type="EC" id="2.7.7.41" evidence="6 18"/>
<keyword evidence="10 18" id="KW-0808">Transferase</keyword>
<evidence type="ECO:0000256" key="2">
    <source>
        <dbReference type="ARBA" id="ARBA00004651"/>
    </source>
</evidence>
<dbReference type="GO" id="GO:0005886">
    <property type="term" value="C:plasma membrane"/>
    <property type="evidence" value="ECO:0007669"/>
    <property type="project" value="UniProtKB-SubCell"/>
</dbReference>
<proteinExistence type="inferred from homology"/>
<dbReference type="Proteomes" id="UP000831151">
    <property type="component" value="Chromosome"/>
</dbReference>
<evidence type="ECO:0000256" key="11">
    <source>
        <dbReference type="ARBA" id="ARBA00022692"/>
    </source>
</evidence>
<keyword evidence="12 18" id="KW-0548">Nucleotidyltransferase</keyword>
<evidence type="ECO:0000256" key="7">
    <source>
        <dbReference type="ARBA" id="ARBA00019373"/>
    </source>
</evidence>
<dbReference type="KEGG" id="fms:M1R53_04135"/>
<keyword evidence="17" id="KW-1208">Phospholipid metabolism</keyword>
<feature type="transmembrane region" description="Helical" evidence="19">
    <location>
        <begin position="7"/>
        <end position="23"/>
    </location>
</feature>
<dbReference type="PANTHER" id="PTHR46382">
    <property type="entry name" value="PHOSPHATIDATE CYTIDYLYLTRANSFERASE"/>
    <property type="match status" value="1"/>
</dbReference>
<comment type="catalytic activity">
    <reaction evidence="1 18">
        <text>a 1,2-diacyl-sn-glycero-3-phosphate + CTP + H(+) = a CDP-1,2-diacyl-sn-glycerol + diphosphate</text>
        <dbReference type="Rhea" id="RHEA:16229"/>
        <dbReference type="ChEBI" id="CHEBI:15378"/>
        <dbReference type="ChEBI" id="CHEBI:33019"/>
        <dbReference type="ChEBI" id="CHEBI:37563"/>
        <dbReference type="ChEBI" id="CHEBI:58332"/>
        <dbReference type="ChEBI" id="CHEBI:58608"/>
        <dbReference type="EC" id="2.7.7.41"/>
    </reaction>
</comment>
<evidence type="ECO:0000256" key="15">
    <source>
        <dbReference type="ARBA" id="ARBA00023136"/>
    </source>
</evidence>
<keyword evidence="14" id="KW-0443">Lipid metabolism</keyword>
<dbReference type="Pfam" id="PF01148">
    <property type="entry name" value="CTP_transf_1"/>
    <property type="match status" value="1"/>
</dbReference>
<name>A0A9E7IWJ9_9FIRM</name>
<evidence type="ECO:0000256" key="18">
    <source>
        <dbReference type="RuleBase" id="RU003938"/>
    </source>
</evidence>
<feature type="transmembrane region" description="Helical" evidence="19">
    <location>
        <begin position="104"/>
        <end position="124"/>
    </location>
</feature>
<evidence type="ECO:0000256" key="1">
    <source>
        <dbReference type="ARBA" id="ARBA00001698"/>
    </source>
</evidence>
<feature type="transmembrane region" description="Helical" evidence="19">
    <location>
        <begin position="55"/>
        <end position="73"/>
    </location>
</feature>
<evidence type="ECO:0000256" key="16">
    <source>
        <dbReference type="ARBA" id="ARBA00023209"/>
    </source>
</evidence>
<evidence type="ECO:0000256" key="9">
    <source>
        <dbReference type="ARBA" id="ARBA00022516"/>
    </source>
</evidence>
<feature type="transmembrane region" description="Helical" evidence="19">
    <location>
        <begin position="29"/>
        <end position="48"/>
    </location>
</feature>
<comment type="similarity">
    <text evidence="5 18">Belongs to the CDS family.</text>
</comment>
<evidence type="ECO:0000256" key="5">
    <source>
        <dbReference type="ARBA" id="ARBA00010185"/>
    </source>
</evidence>
<evidence type="ECO:0000256" key="8">
    <source>
        <dbReference type="ARBA" id="ARBA00022475"/>
    </source>
</evidence>
<keyword evidence="16" id="KW-0594">Phospholipid biosynthesis</keyword>
<feature type="transmembrane region" description="Helical" evidence="19">
    <location>
        <begin position="130"/>
        <end position="150"/>
    </location>
</feature>
<dbReference type="EMBL" id="CP096649">
    <property type="protein sequence ID" value="UQK59844.1"/>
    <property type="molecule type" value="Genomic_DNA"/>
</dbReference>
<evidence type="ECO:0000256" key="6">
    <source>
        <dbReference type="ARBA" id="ARBA00012487"/>
    </source>
</evidence>
<comment type="pathway">
    <text evidence="3 18">Phospholipid metabolism; CDP-diacylglycerol biosynthesis; CDP-diacylglycerol from sn-glycerol 3-phosphate: step 3/3.</text>
</comment>
<accession>A0A9E7IWJ9</accession>
<dbReference type="PROSITE" id="PS01315">
    <property type="entry name" value="CDS"/>
    <property type="match status" value="1"/>
</dbReference>
<evidence type="ECO:0000256" key="10">
    <source>
        <dbReference type="ARBA" id="ARBA00022679"/>
    </source>
</evidence>
<evidence type="ECO:0000256" key="17">
    <source>
        <dbReference type="ARBA" id="ARBA00023264"/>
    </source>
</evidence>